<organism evidence="1 2">
    <name type="scientific">Pichia kudriavzevii</name>
    <name type="common">Yeast</name>
    <name type="synonym">Issatchenkia orientalis</name>
    <dbReference type="NCBI Taxonomy" id="4909"/>
    <lineage>
        <taxon>Eukaryota</taxon>
        <taxon>Fungi</taxon>
        <taxon>Dikarya</taxon>
        <taxon>Ascomycota</taxon>
        <taxon>Saccharomycotina</taxon>
        <taxon>Pichiomycetes</taxon>
        <taxon>Pichiales</taxon>
        <taxon>Pichiaceae</taxon>
        <taxon>Pichia</taxon>
    </lineage>
</organism>
<name>A0A099NQU1_PICKU</name>
<dbReference type="HOGENOM" id="CLU_1997952_0_0_1"/>
<dbReference type="AlphaFoldDB" id="A0A099NQU1"/>
<gene>
    <name evidence="1" type="ORF">JL09_g6562</name>
</gene>
<accession>A0A099NQU1</accession>
<dbReference type="Proteomes" id="UP000029867">
    <property type="component" value="Unassembled WGS sequence"/>
</dbReference>
<evidence type="ECO:0000313" key="2">
    <source>
        <dbReference type="Proteomes" id="UP000029867"/>
    </source>
</evidence>
<feature type="non-terminal residue" evidence="1">
    <location>
        <position position="125"/>
    </location>
</feature>
<proteinExistence type="predicted"/>
<dbReference type="EMBL" id="JQFK01001807">
    <property type="protein sequence ID" value="KGK34291.1"/>
    <property type="molecule type" value="Genomic_DNA"/>
</dbReference>
<evidence type="ECO:0000313" key="1">
    <source>
        <dbReference type="EMBL" id="KGK34291.1"/>
    </source>
</evidence>
<reference evidence="2" key="1">
    <citation type="journal article" date="2014" name="Microb. Cell Fact.">
        <title>Exploiting Issatchenkia orientalis SD108 for succinic acid production.</title>
        <authorList>
            <person name="Xiao H."/>
            <person name="Shao Z."/>
            <person name="Jiang Y."/>
            <person name="Dole S."/>
            <person name="Zhao H."/>
        </authorList>
    </citation>
    <scope>NUCLEOTIDE SEQUENCE [LARGE SCALE GENOMIC DNA]</scope>
    <source>
        <strain evidence="2">SD108</strain>
    </source>
</reference>
<sequence length="125" mass="14145">LARLIDFISKYDSASSPVEEYQISDLQVDDDFLTSFIKDDGCTFNDIIEHKFSFADVQKQVAYLCQERDSLVRDLQRGGDPILDVDIVNNIRVRRGEVVFDGKGGETIDRIINSSNKIKRQSLAA</sequence>
<comment type="caution">
    <text evidence="1">The sequence shown here is derived from an EMBL/GenBank/DDBJ whole genome shotgun (WGS) entry which is preliminary data.</text>
</comment>
<protein>
    <submittedName>
        <fullName evidence="1">Uncharacterized protein</fullName>
    </submittedName>
</protein>
<dbReference type="VEuPathDB" id="FungiDB:C5L36_0A07270"/>
<feature type="non-terminal residue" evidence="1">
    <location>
        <position position="1"/>
    </location>
</feature>